<dbReference type="EMBL" id="MCGO01000032">
    <property type="protein sequence ID" value="ORY41368.1"/>
    <property type="molecule type" value="Genomic_DNA"/>
</dbReference>
<dbReference type="Proteomes" id="UP000193642">
    <property type="component" value="Unassembled WGS sequence"/>
</dbReference>
<proteinExistence type="predicted"/>
<feature type="signal peptide" evidence="10">
    <location>
        <begin position="1"/>
        <end position="30"/>
    </location>
</feature>
<evidence type="ECO:0000256" key="2">
    <source>
        <dbReference type="ARBA" id="ARBA00022692"/>
    </source>
</evidence>
<dbReference type="SUPFAM" id="SSF53822">
    <property type="entry name" value="Periplasmic binding protein-like I"/>
    <property type="match status" value="1"/>
</dbReference>
<dbReference type="InterPro" id="IPR028082">
    <property type="entry name" value="Peripla_BP_I"/>
</dbReference>
<evidence type="ECO:0000256" key="5">
    <source>
        <dbReference type="ARBA" id="ARBA00023136"/>
    </source>
</evidence>
<feature type="transmembrane region" description="Helical" evidence="9">
    <location>
        <begin position="387"/>
        <end position="406"/>
    </location>
</feature>
<feature type="transmembrane region" description="Helical" evidence="9">
    <location>
        <begin position="490"/>
        <end position="508"/>
    </location>
</feature>
<evidence type="ECO:0000256" key="1">
    <source>
        <dbReference type="ARBA" id="ARBA00004141"/>
    </source>
</evidence>
<evidence type="ECO:0000256" key="7">
    <source>
        <dbReference type="ARBA" id="ARBA00023180"/>
    </source>
</evidence>
<dbReference type="GO" id="GO:0038039">
    <property type="term" value="C:G protein-coupled receptor heterodimeric complex"/>
    <property type="evidence" value="ECO:0007669"/>
    <property type="project" value="TreeGrafter"/>
</dbReference>
<dbReference type="OrthoDB" id="16403at2759"/>
<protein>
    <recommendedName>
        <fullName evidence="11">G-protein coupled receptors family 3 profile domain-containing protein</fullName>
    </recommendedName>
</protein>
<organism evidence="12 13">
    <name type="scientific">Rhizoclosmatium globosum</name>
    <dbReference type="NCBI Taxonomy" id="329046"/>
    <lineage>
        <taxon>Eukaryota</taxon>
        <taxon>Fungi</taxon>
        <taxon>Fungi incertae sedis</taxon>
        <taxon>Chytridiomycota</taxon>
        <taxon>Chytridiomycota incertae sedis</taxon>
        <taxon>Chytridiomycetes</taxon>
        <taxon>Chytridiales</taxon>
        <taxon>Chytriomycetaceae</taxon>
        <taxon>Rhizoclosmatium</taxon>
    </lineage>
</organism>
<keyword evidence="7" id="KW-0325">Glycoprotein</keyword>
<evidence type="ECO:0000256" key="6">
    <source>
        <dbReference type="ARBA" id="ARBA00023170"/>
    </source>
</evidence>
<keyword evidence="5 9" id="KW-0472">Membrane</keyword>
<dbReference type="GO" id="GO:0007214">
    <property type="term" value="P:gamma-aminobutyric acid signaling pathway"/>
    <property type="evidence" value="ECO:0007669"/>
    <property type="project" value="TreeGrafter"/>
</dbReference>
<evidence type="ECO:0000256" key="9">
    <source>
        <dbReference type="SAM" id="Phobius"/>
    </source>
</evidence>
<feature type="transmembrane region" description="Helical" evidence="9">
    <location>
        <begin position="458"/>
        <end position="478"/>
    </location>
</feature>
<evidence type="ECO:0000313" key="13">
    <source>
        <dbReference type="Proteomes" id="UP000193642"/>
    </source>
</evidence>
<evidence type="ECO:0000259" key="11">
    <source>
        <dbReference type="PROSITE" id="PS50259"/>
    </source>
</evidence>
<dbReference type="PANTHER" id="PTHR10519">
    <property type="entry name" value="GABA-B RECEPTOR"/>
    <property type="match status" value="1"/>
</dbReference>
<reference evidence="12 13" key="1">
    <citation type="submission" date="2016-07" db="EMBL/GenBank/DDBJ databases">
        <title>Pervasive Adenine N6-methylation of Active Genes in Fungi.</title>
        <authorList>
            <consortium name="DOE Joint Genome Institute"/>
            <person name="Mondo S.J."/>
            <person name="Dannebaum R.O."/>
            <person name="Kuo R.C."/>
            <person name="Labutti K."/>
            <person name="Haridas S."/>
            <person name="Kuo A."/>
            <person name="Salamov A."/>
            <person name="Ahrendt S.R."/>
            <person name="Lipzen A."/>
            <person name="Sullivan W."/>
            <person name="Andreopoulos W.B."/>
            <person name="Clum A."/>
            <person name="Lindquist E."/>
            <person name="Daum C."/>
            <person name="Ramamoorthy G.K."/>
            <person name="Gryganskyi A."/>
            <person name="Culley D."/>
            <person name="Magnuson J.K."/>
            <person name="James T.Y."/>
            <person name="O'Malley M.A."/>
            <person name="Stajich J.E."/>
            <person name="Spatafora J.W."/>
            <person name="Visel A."/>
            <person name="Grigoriev I.V."/>
        </authorList>
    </citation>
    <scope>NUCLEOTIDE SEQUENCE [LARGE SCALE GENOMIC DNA]</scope>
    <source>
        <strain evidence="12 13">JEL800</strain>
    </source>
</reference>
<keyword evidence="13" id="KW-1185">Reference proteome</keyword>
<evidence type="ECO:0000313" key="12">
    <source>
        <dbReference type="EMBL" id="ORY41368.1"/>
    </source>
</evidence>
<dbReference type="Pfam" id="PF00003">
    <property type="entry name" value="7tm_3"/>
    <property type="match status" value="1"/>
</dbReference>
<gene>
    <name evidence="12" type="ORF">BCR33DRAFT_718975</name>
</gene>
<dbReference type="InterPro" id="IPR002455">
    <property type="entry name" value="GPCR3_GABA-B"/>
</dbReference>
<dbReference type="InterPro" id="IPR017978">
    <property type="entry name" value="GPCR_3_C"/>
</dbReference>
<evidence type="ECO:0000256" key="3">
    <source>
        <dbReference type="ARBA" id="ARBA00022989"/>
    </source>
</evidence>
<dbReference type="GO" id="GO:0004965">
    <property type="term" value="F:G protein-coupled GABA receptor activity"/>
    <property type="evidence" value="ECO:0007669"/>
    <property type="project" value="InterPro"/>
</dbReference>
<name>A0A1Y2C2V6_9FUNG</name>
<evidence type="ECO:0000256" key="10">
    <source>
        <dbReference type="SAM" id="SignalP"/>
    </source>
</evidence>
<keyword evidence="4" id="KW-0297">G-protein coupled receptor</keyword>
<feature type="domain" description="G-protein coupled receptors family 3 profile" evidence="11">
    <location>
        <begin position="318"/>
        <end position="446"/>
    </location>
</feature>
<dbReference type="PROSITE" id="PS50259">
    <property type="entry name" value="G_PROTEIN_RECEP_F3_4"/>
    <property type="match status" value="1"/>
</dbReference>
<feature type="transmembrane region" description="Helical" evidence="9">
    <location>
        <begin position="318"/>
        <end position="343"/>
    </location>
</feature>
<comment type="subcellular location">
    <subcellularLocation>
        <location evidence="1">Membrane</location>
        <topology evidence="1">Multi-pass membrane protein</topology>
    </subcellularLocation>
</comment>
<feature type="transmembrane region" description="Helical" evidence="9">
    <location>
        <begin position="355"/>
        <end position="375"/>
    </location>
</feature>
<feature type="chain" id="PRO_5013028191" description="G-protein coupled receptors family 3 profile domain-containing protein" evidence="10">
    <location>
        <begin position="31"/>
        <end position="668"/>
    </location>
</feature>
<evidence type="ECO:0000256" key="8">
    <source>
        <dbReference type="ARBA" id="ARBA00023224"/>
    </source>
</evidence>
<evidence type="ECO:0000256" key="4">
    <source>
        <dbReference type="ARBA" id="ARBA00023040"/>
    </source>
</evidence>
<keyword evidence="2 9" id="KW-0812">Transmembrane</keyword>
<dbReference type="AlphaFoldDB" id="A0A1Y2C2V6"/>
<keyword evidence="6" id="KW-0675">Receptor</keyword>
<feature type="transmembrane region" description="Helical" evidence="9">
    <location>
        <begin position="427"/>
        <end position="446"/>
    </location>
</feature>
<keyword evidence="8" id="KW-0807">Transducer</keyword>
<accession>A0A1Y2C2V6</accession>
<keyword evidence="10" id="KW-0732">Signal</keyword>
<comment type="caution">
    <text evidence="12">The sequence shown here is derived from an EMBL/GenBank/DDBJ whole genome shotgun (WGS) entry which is preliminary data.</text>
</comment>
<keyword evidence="3 9" id="KW-1133">Transmembrane helix</keyword>
<dbReference type="PANTHER" id="PTHR10519:SF20">
    <property type="entry name" value="G-PROTEIN COUPLED RECEPTOR 156-RELATED"/>
    <property type="match status" value="1"/>
</dbReference>
<sequence>MCERAERSHPTSRILQVLYILFFLALSVEGDKSQANITIANIVRYNGIGSNLGLVVWNDVGAQLAVDLINKSPDILPNATIIIKRFNDLDPDYSHGGSGLTSALYSKFQIPHCTSVISAPDFNNPSNRPYYFSLLPNTGSGTALCILLKQWNVKRVALITDSGSPDLVSSFNECNIRIITLSTVADSTSIPEIINIGALIKHYDLRYIVLDAGSHTSGLVYFTFAAGNPAVSYYDSLLQMFVDNANTYTKPLGTLDPLGGLVHLTALEFWQVESLHYGTDIPEIRVSTEGAEFDELHDFADSKYRGFSGDPIKLHSEYGYVILFFEVSGLLVCGIDILVTLCFKHTKAVRSQIPSFNFITVIGAILGYSSSFLQFGRPTIGNCIGNAWLLSLCFVMVSASISLKNAKLGLIYNAKTKLPKIYMQETIWILLVSGFVIIDAIFLSIWTWKANIYPHNEYILIAYYVILGILCSYSAYMARNVTGIHSNSSYTFIIVLSTAIFLTIGELISSSSSSTISKIFEMDMTVTIKLLLKHKSSVRASITGIYSSKIQAPSRQQSSARIKSKNNNEVVDIKSKRKASEAVGSLQRKILVKGVKVVFNDNRYWSEWVTAICVVTKIGNGRIKAFRLAETDCPYCSGPIPEISIDFTAVEKAEGFMSEIAKYKKELQ</sequence>